<dbReference type="Proteomes" id="UP001500567">
    <property type="component" value="Unassembled WGS sequence"/>
</dbReference>
<comment type="caution">
    <text evidence="2">The sequence shown here is derived from an EMBL/GenBank/DDBJ whole genome shotgun (WGS) entry which is preliminary data.</text>
</comment>
<gene>
    <name evidence="2" type="ORF">GCM10022408_32680</name>
</gene>
<evidence type="ECO:0000256" key="1">
    <source>
        <dbReference type="SAM" id="MobiDB-lite"/>
    </source>
</evidence>
<name>A0ABP7SUA2_9BACT</name>
<organism evidence="2 3">
    <name type="scientific">Hymenobacter fastidiosus</name>
    <dbReference type="NCBI Taxonomy" id="486264"/>
    <lineage>
        <taxon>Bacteria</taxon>
        <taxon>Pseudomonadati</taxon>
        <taxon>Bacteroidota</taxon>
        <taxon>Cytophagia</taxon>
        <taxon>Cytophagales</taxon>
        <taxon>Hymenobacteraceae</taxon>
        <taxon>Hymenobacter</taxon>
    </lineage>
</organism>
<feature type="region of interest" description="Disordered" evidence="1">
    <location>
        <begin position="27"/>
        <end position="56"/>
    </location>
</feature>
<evidence type="ECO:0000313" key="2">
    <source>
        <dbReference type="EMBL" id="GAA4016648.1"/>
    </source>
</evidence>
<accession>A0ABP7SUA2</accession>
<evidence type="ECO:0000313" key="3">
    <source>
        <dbReference type="Proteomes" id="UP001500567"/>
    </source>
</evidence>
<proteinExistence type="predicted"/>
<dbReference type="EMBL" id="BAABDJ010000037">
    <property type="protein sequence ID" value="GAA4016648.1"/>
    <property type="molecule type" value="Genomic_DNA"/>
</dbReference>
<keyword evidence="3" id="KW-1185">Reference proteome</keyword>
<reference evidence="3" key="1">
    <citation type="journal article" date="2019" name="Int. J. Syst. Evol. Microbiol.">
        <title>The Global Catalogue of Microorganisms (GCM) 10K type strain sequencing project: providing services to taxonomists for standard genome sequencing and annotation.</title>
        <authorList>
            <consortium name="The Broad Institute Genomics Platform"/>
            <consortium name="The Broad Institute Genome Sequencing Center for Infectious Disease"/>
            <person name="Wu L."/>
            <person name="Ma J."/>
        </authorList>
    </citation>
    <scope>NUCLEOTIDE SEQUENCE [LARGE SCALE GENOMIC DNA]</scope>
    <source>
        <strain evidence="3">JCM 17224</strain>
    </source>
</reference>
<sequence length="56" mass="5673">MNMGAYLIGPFSYSGFLIGVRSGPAAEKAAGPEPMTGTPIPKPLYLLTAGTPPPPA</sequence>
<protein>
    <submittedName>
        <fullName evidence="2">Uncharacterized protein</fullName>
    </submittedName>
</protein>